<evidence type="ECO:0000256" key="2">
    <source>
        <dbReference type="SAM" id="Phobius"/>
    </source>
</evidence>
<sequence length="254" mass="25763">MTVHDAPQLTQPADPPPAGGSARPLLIGLGIAFAVLSIVAGTLNVIGSIGRDSVQRQASYQGIRVVDVDVSAESVQIVAGPDDVTRLDRTIGWSLQKPSFSERQEGDRLVIRSSCGITFGRGCSGKVRLVVPADVQVHAHSSGGYVGATGLSGPLDLSSSAGHVEGVRLASATVEADSSAGSVSLTFAVAPTDVKATGSAGSVEVLLPPGDEAYRVDAGSSAGSSEVSVRTDPDSSRRIVAHSSAGSVEVSYSE</sequence>
<keyword evidence="4" id="KW-1185">Reference proteome</keyword>
<feature type="compositionally biased region" description="Polar residues" evidence="1">
    <location>
        <begin position="244"/>
        <end position="254"/>
    </location>
</feature>
<keyword evidence="2" id="KW-0472">Membrane</keyword>
<gene>
    <name evidence="3" type="ORF">ACFQDO_10985</name>
</gene>
<organism evidence="3 4">
    <name type="scientific">Angustibacter luteus</name>
    <dbReference type="NCBI Taxonomy" id="658456"/>
    <lineage>
        <taxon>Bacteria</taxon>
        <taxon>Bacillati</taxon>
        <taxon>Actinomycetota</taxon>
        <taxon>Actinomycetes</taxon>
        <taxon>Kineosporiales</taxon>
        <taxon>Kineosporiaceae</taxon>
    </lineage>
</organism>
<protein>
    <recommendedName>
        <fullName evidence="5">Adhesin domain-containing protein</fullName>
    </recommendedName>
</protein>
<evidence type="ECO:0000256" key="1">
    <source>
        <dbReference type="SAM" id="MobiDB-lite"/>
    </source>
</evidence>
<name>A0ABW1JEP7_9ACTN</name>
<dbReference type="EMBL" id="JBHSRD010000004">
    <property type="protein sequence ID" value="MFC6007654.1"/>
    <property type="molecule type" value="Genomic_DNA"/>
</dbReference>
<keyword evidence="2" id="KW-0812">Transmembrane</keyword>
<evidence type="ECO:0008006" key="5">
    <source>
        <dbReference type="Google" id="ProtNLM"/>
    </source>
</evidence>
<dbReference type="Proteomes" id="UP001596189">
    <property type="component" value="Unassembled WGS sequence"/>
</dbReference>
<reference evidence="4" key="1">
    <citation type="journal article" date="2019" name="Int. J. Syst. Evol. Microbiol.">
        <title>The Global Catalogue of Microorganisms (GCM) 10K type strain sequencing project: providing services to taxonomists for standard genome sequencing and annotation.</title>
        <authorList>
            <consortium name="The Broad Institute Genomics Platform"/>
            <consortium name="The Broad Institute Genome Sequencing Center for Infectious Disease"/>
            <person name="Wu L."/>
            <person name="Ma J."/>
        </authorList>
    </citation>
    <scope>NUCLEOTIDE SEQUENCE [LARGE SCALE GENOMIC DNA]</scope>
    <source>
        <strain evidence="4">KACC 14249</strain>
    </source>
</reference>
<evidence type="ECO:0000313" key="3">
    <source>
        <dbReference type="EMBL" id="MFC6007654.1"/>
    </source>
</evidence>
<feature type="transmembrane region" description="Helical" evidence="2">
    <location>
        <begin position="25"/>
        <end position="46"/>
    </location>
</feature>
<accession>A0ABW1JEP7</accession>
<keyword evidence="2" id="KW-1133">Transmembrane helix</keyword>
<proteinExistence type="predicted"/>
<dbReference type="RefSeq" id="WP_345715667.1">
    <property type="nucleotide sequence ID" value="NZ_BAABFP010000002.1"/>
</dbReference>
<evidence type="ECO:0000313" key="4">
    <source>
        <dbReference type="Proteomes" id="UP001596189"/>
    </source>
</evidence>
<comment type="caution">
    <text evidence="3">The sequence shown here is derived from an EMBL/GenBank/DDBJ whole genome shotgun (WGS) entry which is preliminary data.</text>
</comment>
<feature type="region of interest" description="Disordered" evidence="1">
    <location>
        <begin position="214"/>
        <end position="254"/>
    </location>
</feature>
<feature type="compositionally biased region" description="Low complexity" evidence="1">
    <location>
        <begin position="218"/>
        <end position="228"/>
    </location>
</feature>